<keyword evidence="4" id="KW-1185">Reference proteome</keyword>
<dbReference type="GO" id="GO:0032875">
    <property type="term" value="P:regulation of DNA endoreduplication"/>
    <property type="evidence" value="ECO:0007669"/>
    <property type="project" value="InterPro"/>
</dbReference>
<keyword evidence="1" id="KW-0649">Protein kinase inhibitor</keyword>
<reference evidence="3" key="1">
    <citation type="submission" date="2020-09" db="EMBL/GenBank/DDBJ databases">
        <title>Genome-Enabled Discovery of Anthraquinone Biosynthesis in Senna tora.</title>
        <authorList>
            <person name="Kang S.-H."/>
            <person name="Pandey R.P."/>
            <person name="Lee C.-M."/>
            <person name="Sim J.-S."/>
            <person name="Jeong J.-T."/>
            <person name="Choi B.-S."/>
            <person name="Jung M."/>
            <person name="Ginzburg D."/>
            <person name="Zhao K."/>
            <person name="Won S.Y."/>
            <person name="Oh T.-J."/>
            <person name="Yu Y."/>
            <person name="Kim N.-H."/>
            <person name="Lee O.R."/>
            <person name="Lee T.-H."/>
            <person name="Bashyal P."/>
            <person name="Kim T.-S."/>
            <person name="Lee W.-H."/>
            <person name="Kawkins C."/>
            <person name="Kim C.-K."/>
            <person name="Kim J.S."/>
            <person name="Ahn B.O."/>
            <person name="Rhee S.Y."/>
            <person name="Sohng J.K."/>
        </authorList>
    </citation>
    <scope>NUCLEOTIDE SEQUENCE</scope>
    <source>
        <tissue evidence="3">Leaf</tissue>
    </source>
</reference>
<evidence type="ECO:0000313" key="3">
    <source>
        <dbReference type="EMBL" id="KAF7831063.1"/>
    </source>
</evidence>
<sequence length="76" mass="8764">MEAEEEGCRTPTHRGCRIPAEATVCPPAPKKKKQPLYMTERREAPKNKGYFESSQADLHLIFPSYTQNRRTSTSYF</sequence>
<keyword evidence="2" id="KW-0131">Cell cycle</keyword>
<dbReference type="GO" id="GO:0004860">
    <property type="term" value="F:protein kinase inhibitor activity"/>
    <property type="evidence" value="ECO:0007669"/>
    <property type="project" value="UniProtKB-KW"/>
</dbReference>
<evidence type="ECO:0000256" key="2">
    <source>
        <dbReference type="ARBA" id="ARBA00023306"/>
    </source>
</evidence>
<name>A0A834WR86_9FABA</name>
<evidence type="ECO:0000256" key="1">
    <source>
        <dbReference type="ARBA" id="ARBA00023013"/>
    </source>
</evidence>
<dbReference type="PANTHER" id="PTHR33142">
    <property type="entry name" value="CYCLIN-DEPENDENT PROTEIN KINASE INHIBITOR SMR13"/>
    <property type="match status" value="1"/>
</dbReference>
<comment type="caution">
    <text evidence="3">The sequence shown here is derived from an EMBL/GenBank/DDBJ whole genome shotgun (WGS) entry which is preliminary data.</text>
</comment>
<dbReference type="GO" id="GO:0005634">
    <property type="term" value="C:nucleus"/>
    <property type="evidence" value="ECO:0007669"/>
    <property type="project" value="TreeGrafter"/>
</dbReference>
<dbReference type="OrthoDB" id="674290at2759"/>
<accession>A0A834WR86</accession>
<dbReference type="PANTHER" id="PTHR33142:SF15">
    <property type="entry name" value="CYCLIN-DEPENDENT PROTEIN KINASE INHIBITOR SMR4"/>
    <property type="match status" value="1"/>
</dbReference>
<proteinExistence type="predicted"/>
<evidence type="ECO:0000313" key="4">
    <source>
        <dbReference type="Proteomes" id="UP000634136"/>
    </source>
</evidence>
<dbReference type="InterPro" id="IPR040389">
    <property type="entry name" value="SMR"/>
</dbReference>
<protein>
    <submittedName>
        <fullName evidence="3">Cyclin-dependent protein kinase inhibitor SMR4</fullName>
    </submittedName>
</protein>
<organism evidence="3 4">
    <name type="scientific">Senna tora</name>
    <dbReference type="NCBI Taxonomy" id="362788"/>
    <lineage>
        <taxon>Eukaryota</taxon>
        <taxon>Viridiplantae</taxon>
        <taxon>Streptophyta</taxon>
        <taxon>Embryophyta</taxon>
        <taxon>Tracheophyta</taxon>
        <taxon>Spermatophyta</taxon>
        <taxon>Magnoliopsida</taxon>
        <taxon>eudicotyledons</taxon>
        <taxon>Gunneridae</taxon>
        <taxon>Pentapetalae</taxon>
        <taxon>rosids</taxon>
        <taxon>fabids</taxon>
        <taxon>Fabales</taxon>
        <taxon>Fabaceae</taxon>
        <taxon>Caesalpinioideae</taxon>
        <taxon>Cassia clade</taxon>
        <taxon>Senna</taxon>
    </lineage>
</organism>
<dbReference type="EMBL" id="JAAIUW010000005">
    <property type="protein sequence ID" value="KAF7831063.1"/>
    <property type="molecule type" value="Genomic_DNA"/>
</dbReference>
<dbReference type="AlphaFoldDB" id="A0A834WR86"/>
<gene>
    <name evidence="3" type="ORF">G2W53_013396</name>
</gene>
<dbReference type="Proteomes" id="UP000634136">
    <property type="component" value="Unassembled WGS sequence"/>
</dbReference>